<evidence type="ECO:0000256" key="1">
    <source>
        <dbReference type="SAM" id="Phobius"/>
    </source>
</evidence>
<feature type="transmembrane region" description="Helical" evidence="1">
    <location>
        <begin position="42"/>
        <end position="65"/>
    </location>
</feature>
<accession>A0A2N7UFL4</accession>
<comment type="caution">
    <text evidence="2">The sequence shown here is derived from an EMBL/GenBank/DDBJ whole genome shotgun (WGS) entry which is preliminary data.</text>
</comment>
<reference evidence="2 3" key="1">
    <citation type="submission" date="2018-01" db="EMBL/GenBank/DDBJ databases">
        <title>Halomonas endophytica sp. nov., isolated from storage liquid in the stems of Populus euphratica.</title>
        <authorList>
            <person name="Chen C."/>
        </authorList>
    </citation>
    <scope>NUCLEOTIDE SEQUENCE [LARGE SCALE GENOMIC DNA]</scope>
    <source>
        <strain evidence="2 3">BZ-SZ-XJ27</strain>
    </source>
</reference>
<protein>
    <submittedName>
        <fullName evidence="2">Uncharacterized protein</fullName>
    </submittedName>
</protein>
<keyword evidence="1" id="KW-1133">Transmembrane helix</keyword>
<dbReference type="AlphaFoldDB" id="A0A2N7UFL4"/>
<gene>
    <name evidence="2" type="ORF">C1H70_12895</name>
</gene>
<keyword evidence="3" id="KW-1185">Reference proteome</keyword>
<dbReference type="EMBL" id="PNRG01000029">
    <property type="protein sequence ID" value="PMR79191.1"/>
    <property type="molecule type" value="Genomic_DNA"/>
</dbReference>
<evidence type="ECO:0000313" key="2">
    <source>
        <dbReference type="EMBL" id="PMR79191.1"/>
    </source>
</evidence>
<feature type="transmembrane region" description="Helical" evidence="1">
    <location>
        <begin position="6"/>
        <end position="30"/>
    </location>
</feature>
<evidence type="ECO:0000313" key="3">
    <source>
        <dbReference type="Proteomes" id="UP000235547"/>
    </source>
</evidence>
<keyword evidence="1" id="KW-0472">Membrane</keyword>
<proteinExistence type="predicted"/>
<name>A0A2N7UFL4_9GAMM</name>
<organism evidence="2 3">
    <name type="scientific">Halomonas urumqiensis</name>
    <dbReference type="NCBI Taxonomy" id="1684789"/>
    <lineage>
        <taxon>Bacteria</taxon>
        <taxon>Pseudomonadati</taxon>
        <taxon>Pseudomonadota</taxon>
        <taxon>Gammaproteobacteria</taxon>
        <taxon>Oceanospirillales</taxon>
        <taxon>Halomonadaceae</taxon>
        <taxon>Halomonas</taxon>
    </lineage>
</organism>
<dbReference type="Proteomes" id="UP000235547">
    <property type="component" value="Unassembled WGS sequence"/>
</dbReference>
<keyword evidence="1" id="KW-0812">Transmembrane</keyword>
<sequence>MAAIITALFSLLLQGGLVPVNLAAAVFALLGLRQIRHAPERYMGRAFCWIAIALVLTLATLTVMVEPLPQAPADGVMGPE</sequence>